<dbReference type="Gene3D" id="1.10.357.10">
    <property type="entry name" value="Tetracycline Repressor, domain 2"/>
    <property type="match status" value="1"/>
</dbReference>
<dbReference type="Proteomes" id="UP000295371">
    <property type="component" value="Unassembled WGS sequence"/>
</dbReference>
<feature type="domain" description="HTH tetR-type" evidence="3">
    <location>
        <begin position="7"/>
        <end position="67"/>
    </location>
</feature>
<accession>A0A4R7JBA9</accession>
<evidence type="ECO:0000256" key="2">
    <source>
        <dbReference type="PROSITE-ProRule" id="PRU00335"/>
    </source>
</evidence>
<dbReference type="PRINTS" id="PR00455">
    <property type="entry name" value="HTHTETR"/>
</dbReference>
<dbReference type="PROSITE" id="PS50977">
    <property type="entry name" value="HTH_TETR_2"/>
    <property type="match status" value="1"/>
</dbReference>
<dbReference type="InterPro" id="IPR009057">
    <property type="entry name" value="Homeodomain-like_sf"/>
</dbReference>
<reference evidence="4 5" key="1">
    <citation type="submission" date="2019-03" db="EMBL/GenBank/DDBJ databases">
        <title>Genomic Encyclopedia of Archaeal and Bacterial Type Strains, Phase II (KMG-II): from individual species to whole genera.</title>
        <authorList>
            <person name="Goeker M."/>
        </authorList>
    </citation>
    <scope>NUCLEOTIDE SEQUENCE [LARGE SCALE GENOMIC DNA]</scope>
    <source>
        <strain evidence="4 5">DSM 24323</strain>
    </source>
</reference>
<proteinExistence type="predicted"/>
<evidence type="ECO:0000256" key="1">
    <source>
        <dbReference type="ARBA" id="ARBA00023125"/>
    </source>
</evidence>
<dbReference type="AlphaFoldDB" id="A0A4R7JBA9"/>
<comment type="caution">
    <text evidence="4">The sequence shown here is derived from an EMBL/GenBank/DDBJ whole genome shotgun (WGS) entry which is preliminary data.</text>
</comment>
<feature type="DNA-binding region" description="H-T-H motif" evidence="2">
    <location>
        <begin position="30"/>
        <end position="49"/>
    </location>
</feature>
<dbReference type="Pfam" id="PF00440">
    <property type="entry name" value="TetR_N"/>
    <property type="match status" value="1"/>
</dbReference>
<dbReference type="GO" id="GO:0000976">
    <property type="term" value="F:transcription cis-regulatory region binding"/>
    <property type="evidence" value="ECO:0007669"/>
    <property type="project" value="TreeGrafter"/>
</dbReference>
<keyword evidence="5" id="KW-1185">Reference proteome</keyword>
<dbReference type="SUPFAM" id="SSF46689">
    <property type="entry name" value="Homeodomain-like"/>
    <property type="match status" value="1"/>
</dbReference>
<keyword evidence="1 2" id="KW-0238">DNA-binding</keyword>
<evidence type="ECO:0000259" key="3">
    <source>
        <dbReference type="PROSITE" id="PS50977"/>
    </source>
</evidence>
<dbReference type="InterPro" id="IPR001647">
    <property type="entry name" value="HTH_TetR"/>
</dbReference>
<dbReference type="OrthoDB" id="3190535at2"/>
<evidence type="ECO:0000313" key="4">
    <source>
        <dbReference type="EMBL" id="TDT33947.1"/>
    </source>
</evidence>
<dbReference type="InterPro" id="IPR050109">
    <property type="entry name" value="HTH-type_TetR-like_transc_reg"/>
</dbReference>
<dbReference type="RefSeq" id="WP_133754383.1">
    <property type="nucleotide sequence ID" value="NZ_CP171129.1"/>
</dbReference>
<protein>
    <submittedName>
        <fullName evidence="4">AcrR family transcriptional regulator</fullName>
    </submittedName>
</protein>
<dbReference type="GO" id="GO:0003700">
    <property type="term" value="F:DNA-binding transcription factor activity"/>
    <property type="evidence" value="ECO:0007669"/>
    <property type="project" value="TreeGrafter"/>
</dbReference>
<dbReference type="PANTHER" id="PTHR30055">
    <property type="entry name" value="HTH-TYPE TRANSCRIPTIONAL REGULATOR RUTR"/>
    <property type="match status" value="1"/>
</dbReference>
<evidence type="ECO:0000313" key="5">
    <source>
        <dbReference type="Proteomes" id="UP000295371"/>
    </source>
</evidence>
<organism evidence="4 5">
    <name type="scientific">Naumannella halotolerans</name>
    <dbReference type="NCBI Taxonomy" id="993414"/>
    <lineage>
        <taxon>Bacteria</taxon>
        <taxon>Bacillati</taxon>
        <taxon>Actinomycetota</taxon>
        <taxon>Actinomycetes</taxon>
        <taxon>Propionibacteriales</taxon>
        <taxon>Propionibacteriaceae</taxon>
        <taxon>Naumannella</taxon>
    </lineage>
</organism>
<dbReference type="EMBL" id="SOAW01000001">
    <property type="protein sequence ID" value="TDT33947.1"/>
    <property type="molecule type" value="Genomic_DNA"/>
</dbReference>
<sequence length="197" mass="20514">MQAKKSSPGRGGIVAAAARQFSEHGINGTSLQQIADAAGVTKAAVYHHYRSKNDIVRAVLAPALDDLSAIVRRARQHATAGAQVESAVIGLADHTIANRQLWALLMQDPAAADLIHTDPDGQAVFASLRDVLTGPTSDPAGTIAVSMFLWGLTAPFLDPRLAADVDDETLRGAIVAAGRRLLEPDLRPMSSPAAAGG</sequence>
<gene>
    <name evidence="4" type="ORF">CLV29_1584</name>
</gene>
<name>A0A4R7JBA9_9ACTN</name>
<dbReference type="PANTHER" id="PTHR30055:SF237">
    <property type="entry name" value="TRANSCRIPTIONAL REPRESSOR MCE3R"/>
    <property type="match status" value="1"/>
</dbReference>